<keyword evidence="2" id="KW-0479">Metal-binding</keyword>
<comment type="cofactor">
    <cofactor evidence="1">
        <name>Mg(2+)</name>
        <dbReference type="ChEBI" id="CHEBI:18420"/>
    </cofactor>
</comment>
<evidence type="ECO:0000256" key="2">
    <source>
        <dbReference type="ARBA" id="ARBA00022723"/>
    </source>
</evidence>
<dbReference type="InterPro" id="IPR046945">
    <property type="entry name" value="RHMD-like"/>
</dbReference>
<dbReference type="SMART" id="SM00922">
    <property type="entry name" value="MR_MLE"/>
    <property type="match status" value="1"/>
</dbReference>
<dbReference type="SUPFAM" id="SSF51604">
    <property type="entry name" value="Enolase C-terminal domain-like"/>
    <property type="match status" value="1"/>
</dbReference>
<dbReference type="GO" id="GO:0016836">
    <property type="term" value="F:hydro-lyase activity"/>
    <property type="evidence" value="ECO:0007669"/>
    <property type="project" value="TreeGrafter"/>
</dbReference>
<name>A0A501WQG2_9RHOB</name>
<comment type="caution">
    <text evidence="5">The sequence shown here is derived from an EMBL/GenBank/DDBJ whole genome shotgun (WGS) entry which is preliminary data.</text>
</comment>
<dbReference type="Gene3D" id="3.20.20.120">
    <property type="entry name" value="Enolase-like C-terminal domain"/>
    <property type="match status" value="1"/>
</dbReference>
<organism evidence="5 6">
    <name type="scientific">Amaricoccus solimangrovi</name>
    <dbReference type="NCBI Taxonomy" id="2589815"/>
    <lineage>
        <taxon>Bacteria</taxon>
        <taxon>Pseudomonadati</taxon>
        <taxon>Pseudomonadota</taxon>
        <taxon>Alphaproteobacteria</taxon>
        <taxon>Rhodobacterales</taxon>
        <taxon>Paracoccaceae</taxon>
        <taxon>Amaricoccus</taxon>
    </lineage>
</organism>
<dbReference type="GO" id="GO:0016052">
    <property type="term" value="P:carbohydrate catabolic process"/>
    <property type="evidence" value="ECO:0007669"/>
    <property type="project" value="TreeGrafter"/>
</dbReference>
<dbReference type="InterPro" id="IPR029065">
    <property type="entry name" value="Enolase_C-like"/>
</dbReference>
<dbReference type="InterPro" id="IPR036849">
    <property type="entry name" value="Enolase-like_C_sf"/>
</dbReference>
<keyword evidence="3" id="KW-0460">Magnesium</keyword>
<dbReference type="InterPro" id="IPR013341">
    <property type="entry name" value="Mandelate_racemase_N_dom"/>
</dbReference>
<dbReference type="CDD" id="cd03329">
    <property type="entry name" value="MR_like_4"/>
    <property type="match status" value="1"/>
</dbReference>
<proteinExistence type="predicted"/>
<dbReference type="InterPro" id="IPR013342">
    <property type="entry name" value="Mandelate_racemase_C"/>
</dbReference>
<dbReference type="EMBL" id="VFRP01000006">
    <property type="protein sequence ID" value="TPE51709.1"/>
    <property type="molecule type" value="Genomic_DNA"/>
</dbReference>
<dbReference type="GO" id="GO:0000287">
    <property type="term" value="F:magnesium ion binding"/>
    <property type="evidence" value="ECO:0007669"/>
    <property type="project" value="TreeGrafter"/>
</dbReference>
<dbReference type="OrthoDB" id="9802699at2"/>
<evidence type="ECO:0000313" key="5">
    <source>
        <dbReference type="EMBL" id="TPE51709.1"/>
    </source>
</evidence>
<dbReference type="Pfam" id="PF13378">
    <property type="entry name" value="MR_MLE_C"/>
    <property type="match status" value="1"/>
</dbReference>
<dbReference type="Proteomes" id="UP000319255">
    <property type="component" value="Unassembled WGS sequence"/>
</dbReference>
<evidence type="ECO:0000256" key="3">
    <source>
        <dbReference type="ARBA" id="ARBA00022842"/>
    </source>
</evidence>
<feature type="domain" description="Mandelate racemase/muconate lactonizing enzyme C-terminal" evidence="4">
    <location>
        <begin position="150"/>
        <end position="253"/>
    </location>
</feature>
<gene>
    <name evidence="5" type="ORF">FJM51_08405</name>
</gene>
<accession>A0A501WQG2</accession>
<reference evidence="5 6" key="1">
    <citation type="submission" date="2019-06" db="EMBL/GenBank/DDBJ databases">
        <title>A novel bacterium of genus Amaricoccus, isolated from marine sediment.</title>
        <authorList>
            <person name="Huang H."/>
            <person name="Mo K."/>
            <person name="Hu Y."/>
        </authorList>
    </citation>
    <scope>NUCLEOTIDE SEQUENCE [LARGE SCALE GENOMIC DNA]</scope>
    <source>
        <strain evidence="5 6">HB172011</strain>
    </source>
</reference>
<dbReference type="SUPFAM" id="SSF54826">
    <property type="entry name" value="Enolase N-terminal domain-like"/>
    <property type="match status" value="1"/>
</dbReference>
<dbReference type="PANTHER" id="PTHR13794">
    <property type="entry name" value="ENOLASE SUPERFAMILY, MANDELATE RACEMASE"/>
    <property type="match status" value="1"/>
</dbReference>
<sequence length="382" mass="42514">MRIEDVSVRVFRTTTKRHADSAGHAHPGPAHQVRMGVLTVRTETGEEGHCFAPPEVIRPHVIEKFVKAVLIGANPFDREKLWQELAHWQRGSAMQLTDRALAIVDCALWDLAGRALNQPAHKLIGAYRDKVPAYGSIMCGDELEGGLATPEDYGRFAEKLVARGYKGIKLHTWMPPVSWAPDVRMDLKACAAVREAVGPDIHLMIDAFHWYSRTEALELGRGLEKLGFAWIEEPLDEQSMSTYAWLAENLDIPVLGPESAPGKHFTRAEWIKAGACDILRTGVHDVGGITPALKTMRLAECFGMNCEVHGNGAENLIVTAVSKNCRWYERGLLHPFLEYDDGFDYLNALADPMDEDGFVHLSDRPGLGLDINFDFIDANLCY</sequence>
<dbReference type="Pfam" id="PF02746">
    <property type="entry name" value="MR_MLE_N"/>
    <property type="match status" value="1"/>
</dbReference>
<dbReference type="AlphaFoldDB" id="A0A501WQG2"/>
<dbReference type="Gene3D" id="3.30.390.10">
    <property type="entry name" value="Enolase-like, N-terminal domain"/>
    <property type="match status" value="1"/>
</dbReference>
<evidence type="ECO:0000313" key="6">
    <source>
        <dbReference type="Proteomes" id="UP000319255"/>
    </source>
</evidence>
<keyword evidence="6" id="KW-1185">Reference proteome</keyword>
<dbReference type="RefSeq" id="WP_140453682.1">
    <property type="nucleotide sequence ID" value="NZ_VFRP01000006.1"/>
</dbReference>
<protein>
    <submittedName>
        <fullName evidence="5">Enolase</fullName>
    </submittedName>
</protein>
<dbReference type="PANTHER" id="PTHR13794:SF58">
    <property type="entry name" value="MITOCHONDRIAL ENOLASE SUPERFAMILY MEMBER 1"/>
    <property type="match status" value="1"/>
</dbReference>
<evidence type="ECO:0000259" key="4">
    <source>
        <dbReference type="SMART" id="SM00922"/>
    </source>
</evidence>
<evidence type="ECO:0000256" key="1">
    <source>
        <dbReference type="ARBA" id="ARBA00001946"/>
    </source>
</evidence>
<dbReference type="InterPro" id="IPR029017">
    <property type="entry name" value="Enolase-like_N"/>
</dbReference>